<dbReference type="Proteomes" id="UP000805704">
    <property type="component" value="Chromosome 18"/>
</dbReference>
<comment type="caution">
    <text evidence="1">The sequence shown here is derived from an EMBL/GenBank/DDBJ whole genome shotgun (WGS) entry which is preliminary data.</text>
</comment>
<accession>A0ACB7F3K8</accession>
<evidence type="ECO:0000313" key="2">
    <source>
        <dbReference type="Proteomes" id="UP000805704"/>
    </source>
</evidence>
<dbReference type="EMBL" id="CM024806">
    <property type="protein sequence ID" value="KAG8008628.1"/>
    <property type="molecule type" value="Genomic_DNA"/>
</dbReference>
<evidence type="ECO:0000313" key="1">
    <source>
        <dbReference type="EMBL" id="KAG8008628.1"/>
    </source>
</evidence>
<name>A0ACB7F3K8_NIBAL</name>
<sequence length="89" mass="9854">MTRHRRFRLLLGAFKSRTASYTVCDTVQMCGKTQAPADLASSRKASASSEVRPAFEVLECRPGYHRSESPYSVGKPALNLRCSRASETD</sequence>
<proteinExistence type="predicted"/>
<protein>
    <submittedName>
        <fullName evidence="1">Uncharacterized protein</fullName>
    </submittedName>
</protein>
<gene>
    <name evidence="1" type="ORF">GBF38_010052</name>
</gene>
<keyword evidence="2" id="KW-1185">Reference proteome</keyword>
<organism evidence="1 2">
    <name type="scientific">Nibea albiflora</name>
    <name type="common">Yellow drum</name>
    <name type="synonym">Corvina albiflora</name>
    <dbReference type="NCBI Taxonomy" id="240163"/>
    <lineage>
        <taxon>Eukaryota</taxon>
        <taxon>Metazoa</taxon>
        <taxon>Chordata</taxon>
        <taxon>Craniata</taxon>
        <taxon>Vertebrata</taxon>
        <taxon>Euteleostomi</taxon>
        <taxon>Actinopterygii</taxon>
        <taxon>Neopterygii</taxon>
        <taxon>Teleostei</taxon>
        <taxon>Neoteleostei</taxon>
        <taxon>Acanthomorphata</taxon>
        <taxon>Eupercaria</taxon>
        <taxon>Sciaenidae</taxon>
        <taxon>Nibea</taxon>
    </lineage>
</organism>
<reference evidence="1" key="1">
    <citation type="submission" date="2020-04" db="EMBL/GenBank/DDBJ databases">
        <title>A chromosome-scale assembly and high-density genetic map of the yellow drum (Nibea albiflora) genome.</title>
        <authorList>
            <person name="Xu D."/>
            <person name="Zhang W."/>
            <person name="Chen R."/>
            <person name="Tan P."/>
            <person name="Wang L."/>
            <person name="Song H."/>
            <person name="Tian L."/>
            <person name="Zhu Q."/>
            <person name="Wang B."/>
        </authorList>
    </citation>
    <scope>NUCLEOTIDE SEQUENCE</scope>
    <source>
        <strain evidence="1">ZJHYS-2018</strain>
    </source>
</reference>